<proteinExistence type="predicted"/>
<organism evidence="2 3">
    <name type="scientific">Candidatus Woesebacteria bacterium GW2011_GWA2_33_28</name>
    <dbReference type="NCBI Taxonomy" id="1618561"/>
    <lineage>
        <taxon>Bacteria</taxon>
        <taxon>Candidatus Woeseibacteriota</taxon>
    </lineage>
</organism>
<dbReference type="Gene3D" id="2.10.260.10">
    <property type="match status" value="1"/>
</dbReference>
<dbReference type="InterPro" id="IPR037914">
    <property type="entry name" value="SpoVT-AbrB_sf"/>
</dbReference>
<dbReference type="SUPFAM" id="SSF89447">
    <property type="entry name" value="AbrB/MazE/MraZ-like"/>
    <property type="match status" value="1"/>
</dbReference>
<dbReference type="Pfam" id="PF04014">
    <property type="entry name" value="MazE_antitoxin"/>
    <property type="match status" value="1"/>
</dbReference>
<dbReference type="GO" id="GO:0003677">
    <property type="term" value="F:DNA binding"/>
    <property type="evidence" value="ECO:0007669"/>
    <property type="project" value="InterPro"/>
</dbReference>
<dbReference type="SMART" id="SM00966">
    <property type="entry name" value="SpoVT_AbrB"/>
    <property type="match status" value="1"/>
</dbReference>
<comment type="caution">
    <text evidence="2">The sequence shown here is derived from an EMBL/GenBank/DDBJ whole genome shotgun (WGS) entry which is preliminary data.</text>
</comment>
<evidence type="ECO:0000259" key="1">
    <source>
        <dbReference type="SMART" id="SM00966"/>
    </source>
</evidence>
<dbReference type="Proteomes" id="UP000033995">
    <property type="component" value="Unassembled WGS sequence"/>
</dbReference>
<gene>
    <name evidence="2" type="ORF">UR38_C0003G0016</name>
</gene>
<evidence type="ECO:0000313" key="2">
    <source>
        <dbReference type="EMBL" id="KKP47611.1"/>
    </source>
</evidence>
<feature type="domain" description="SpoVT-AbrB" evidence="1">
    <location>
        <begin position="10"/>
        <end position="55"/>
    </location>
</feature>
<dbReference type="EMBL" id="LBOZ01000003">
    <property type="protein sequence ID" value="KKP47611.1"/>
    <property type="molecule type" value="Genomic_DNA"/>
</dbReference>
<accession>A0A0G0A8M8</accession>
<dbReference type="NCBIfam" id="TIGR01439">
    <property type="entry name" value="lp_hng_hel_AbrB"/>
    <property type="match status" value="1"/>
</dbReference>
<dbReference type="AlphaFoldDB" id="A0A0G0A8M8"/>
<dbReference type="InterPro" id="IPR007159">
    <property type="entry name" value="SpoVT-AbrB_dom"/>
</dbReference>
<protein>
    <recommendedName>
        <fullName evidence="1">SpoVT-AbrB domain-containing protein</fullName>
    </recommendedName>
</protein>
<reference evidence="2 3" key="1">
    <citation type="journal article" date="2015" name="Nature">
        <title>rRNA introns, odd ribosomes, and small enigmatic genomes across a large radiation of phyla.</title>
        <authorList>
            <person name="Brown C.T."/>
            <person name="Hug L.A."/>
            <person name="Thomas B.C."/>
            <person name="Sharon I."/>
            <person name="Castelle C.J."/>
            <person name="Singh A."/>
            <person name="Wilkins M.J."/>
            <person name="Williams K.H."/>
            <person name="Banfield J.F."/>
        </authorList>
    </citation>
    <scope>NUCLEOTIDE SEQUENCE [LARGE SCALE GENOMIC DNA]</scope>
</reference>
<sequence>MQVLLQNQESYVTQKGQITIPMYLRIKFGLQQGSRVFFDVEKDHIKIKPASNLASVYGSVSPLLRKMSLKEMKRIALEDKLNAIR</sequence>
<name>A0A0G0A8M8_9BACT</name>
<evidence type="ECO:0000313" key="3">
    <source>
        <dbReference type="Proteomes" id="UP000033995"/>
    </source>
</evidence>